<dbReference type="EMBL" id="JAHXZN010000005">
    <property type="protein sequence ID" value="MBW6532122.1"/>
    <property type="molecule type" value="Genomic_DNA"/>
</dbReference>
<dbReference type="NCBIfam" id="TIGR01782">
    <property type="entry name" value="TonB-Xanth-Caul"/>
    <property type="match status" value="1"/>
</dbReference>
<gene>
    <name evidence="9" type="ORF">KZ820_15380</name>
</gene>
<feature type="region of interest" description="Disordered" evidence="5">
    <location>
        <begin position="433"/>
        <end position="452"/>
    </location>
</feature>
<comment type="similarity">
    <text evidence="4">Belongs to the TonB-dependent receptor family.</text>
</comment>
<dbReference type="SUPFAM" id="SSF56935">
    <property type="entry name" value="Porins"/>
    <property type="match status" value="1"/>
</dbReference>
<evidence type="ECO:0000313" key="9">
    <source>
        <dbReference type="EMBL" id="MBW6532122.1"/>
    </source>
</evidence>
<feature type="signal peptide" evidence="6">
    <location>
        <begin position="1"/>
        <end position="28"/>
    </location>
</feature>
<reference evidence="9 10" key="1">
    <citation type="submission" date="2021-07" db="EMBL/GenBank/DDBJ databases">
        <title>Sphingomonas sp.</title>
        <authorList>
            <person name="Feng G."/>
            <person name="Li J."/>
            <person name="Pan M."/>
        </authorList>
    </citation>
    <scope>NUCLEOTIDE SEQUENCE [LARGE SCALE GENOMIC DNA]</scope>
    <source>
        <strain evidence="9 10">RRHST34</strain>
    </source>
</reference>
<evidence type="ECO:0000259" key="7">
    <source>
        <dbReference type="Pfam" id="PF00593"/>
    </source>
</evidence>
<dbReference type="Pfam" id="PF07715">
    <property type="entry name" value="Plug"/>
    <property type="match status" value="1"/>
</dbReference>
<feature type="chain" id="PRO_5047213066" evidence="6">
    <location>
        <begin position="29"/>
        <end position="1064"/>
    </location>
</feature>
<keyword evidence="4" id="KW-0798">TonB box</keyword>
<protein>
    <submittedName>
        <fullName evidence="9">TonB-dependent receptor</fullName>
    </submittedName>
</protein>
<feature type="domain" description="TonB-dependent receptor-like beta-barrel" evidence="7">
    <location>
        <begin position="512"/>
        <end position="1031"/>
    </location>
</feature>
<proteinExistence type="inferred from homology"/>
<name>A0ABS7BRM6_9SPHN</name>
<dbReference type="PANTHER" id="PTHR40980">
    <property type="entry name" value="PLUG DOMAIN-CONTAINING PROTEIN"/>
    <property type="match status" value="1"/>
</dbReference>
<evidence type="ECO:0000256" key="6">
    <source>
        <dbReference type="SAM" id="SignalP"/>
    </source>
</evidence>
<dbReference type="InterPro" id="IPR012910">
    <property type="entry name" value="Plug_dom"/>
</dbReference>
<evidence type="ECO:0000256" key="2">
    <source>
        <dbReference type="ARBA" id="ARBA00023136"/>
    </source>
</evidence>
<organism evidence="9 10">
    <name type="scientific">Sphingomonas citri</name>
    <dbReference type="NCBI Taxonomy" id="2862499"/>
    <lineage>
        <taxon>Bacteria</taxon>
        <taxon>Pseudomonadati</taxon>
        <taxon>Pseudomonadota</taxon>
        <taxon>Alphaproteobacteria</taxon>
        <taxon>Sphingomonadales</taxon>
        <taxon>Sphingomonadaceae</taxon>
        <taxon>Sphingomonas</taxon>
    </lineage>
</organism>
<dbReference type="Gene3D" id="2.170.130.10">
    <property type="entry name" value="TonB-dependent receptor, plug domain"/>
    <property type="match status" value="1"/>
</dbReference>
<evidence type="ECO:0000256" key="4">
    <source>
        <dbReference type="RuleBase" id="RU003357"/>
    </source>
</evidence>
<dbReference type="Gene3D" id="2.40.170.20">
    <property type="entry name" value="TonB-dependent receptor, beta-barrel domain"/>
    <property type="match status" value="1"/>
</dbReference>
<sequence>MKSLNVLSKLALSTSFGALAIAAAPVFAQATGGEPSATNAQPGGGQAVDSDTARSGTVADQENGAVDDIVVTGVRASLDRAIAIKRDSPGVVDAISAEDIGKFPDTNLAESLQRITGVSINRVNGEGSQVAVRGFSGGFNLVTINGRQLPATNIDTSGGNLFARGAGRSFDFQNIASEGVSGLEVYKTGRASVPTGGIGATINIDTRKPLNSRETGVTGSIGAKALYDTSVEKAVGDKHRVTPEVSGLLNYKNEEGTFGAAVFGSYQLRYSASAQSNPNYWNVIPTADFFNPGTFINSTTVLDGNRPTAPYVLVPNDSRYQFSENRRERINFQGVLQFRPTDTLEFTVDSLFAQNRLREQRSEQTNWFNRPFSEVRFDDNPNMATAIFLRDYLPTSPKDEGFEQQQAATKARLASVGLNAKWDFAPNLTLTLDGHHSESKSSPDNPNGTTATTVALGAPVIAGHSLDFSTGFPQQAQIINDCYRATPADAPKGNCNGVLDIGDLGAAPARTIISRQTQRIDQIQARLGWDLGGGSRFDAGGSYTDSKMHSTQSQTQQTLGDWGLQNPGIIQQLAPDLVQQYCLTCKFDHFNPASEGSSLIAFRGNAIDLYNVLSPYYTGLGQPPAPSAPADDTVQEKIWAVFGQFTWNGEVANRAANLVIGARYEQTRVVSDAVQTYNNIVWTADNDFRGDASGVFTAIRQRGKYENLLPSVDFSIEPITNVKARVSFSRTLARPDYGNLFATASAGAPGRPTLLGGIPTGSTGNANLLPLLSDNFDVSLEWYYKPSSFVSVGFFDKRVANFLGTGVINQNLFGLRDPSSGAAGSRSGTAAAFLRSSGYDLSDVNLFTYTALLVQNGGNQAAATSQFNANYVAGRGLQQTFVDQVLSQIDISSDANDPLFNFSVSQPINNREGKIHGFELAWTNFFGNTGFGFAGSFTKVSGDVNVDPYADPTVNIFALTGLGNSANATAIYDKNGISARLAYNWRDKYLAATNQGGNRNPLFVAPFGTLDVNISYDVNDTIAVTLEGINLTSESVKTYGRTERNLVLAQELKPRFLLGARYKF</sequence>
<feature type="region of interest" description="Disordered" evidence="5">
    <location>
        <begin position="33"/>
        <end position="57"/>
    </location>
</feature>
<comment type="caution">
    <text evidence="9">The sequence shown here is derived from an EMBL/GenBank/DDBJ whole genome shotgun (WGS) entry which is preliminary data.</text>
</comment>
<keyword evidence="6" id="KW-0732">Signal</keyword>
<dbReference type="Proteomes" id="UP000759103">
    <property type="component" value="Unassembled WGS sequence"/>
</dbReference>
<evidence type="ECO:0000259" key="8">
    <source>
        <dbReference type="Pfam" id="PF07715"/>
    </source>
</evidence>
<dbReference type="Pfam" id="PF00593">
    <property type="entry name" value="TonB_dep_Rec_b-barrel"/>
    <property type="match status" value="1"/>
</dbReference>
<dbReference type="InterPro" id="IPR000531">
    <property type="entry name" value="Beta-barrel_TonB"/>
</dbReference>
<evidence type="ECO:0000256" key="5">
    <source>
        <dbReference type="SAM" id="MobiDB-lite"/>
    </source>
</evidence>
<accession>A0ABS7BRM6</accession>
<feature type="compositionally biased region" description="Polar residues" evidence="5">
    <location>
        <begin position="442"/>
        <end position="452"/>
    </location>
</feature>
<evidence type="ECO:0000256" key="1">
    <source>
        <dbReference type="ARBA" id="ARBA00004442"/>
    </source>
</evidence>
<dbReference type="PANTHER" id="PTHR40980:SF3">
    <property type="entry name" value="TONB-DEPENDENT RECEPTOR-LIKE BETA-BARREL DOMAIN-CONTAINING PROTEIN"/>
    <property type="match status" value="1"/>
</dbReference>
<feature type="domain" description="TonB-dependent receptor plug" evidence="8">
    <location>
        <begin position="85"/>
        <end position="196"/>
    </location>
</feature>
<keyword evidence="9" id="KW-0675">Receptor</keyword>
<dbReference type="InterPro" id="IPR010104">
    <property type="entry name" value="TonB_rcpt_bac"/>
</dbReference>
<comment type="subcellular location">
    <subcellularLocation>
        <location evidence="1 4">Cell outer membrane</location>
    </subcellularLocation>
</comment>
<evidence type="ECO:0000313" key="10">
    <source>
        <dbReference type="Proteomes" id="UP000759103"/>
    </source>
</evidence>
<keyword evidence="10" id="KW-1185">Reference proteome</keyword>
<dbReference type="InterPro" id="IPR037066">
    <property type="entry name" value="Plug_dom_sf"/>
</dbReference>
<dbReference type="InterPro" id="IPR036942">
    <property type="entry name" value="Beta-barrel_TonB_sf"/>
</dbReference>
<evidence type="ECO:0000256" key="3">
    <source>
        <dbReference type="ARBA" id="ARBA00023237"/>
    </source>
</evidence>
<keyword evidence="3" id="KW-0998">Cell outer membrane</keyword>
<keyword evidence="2 4" id="KW-0472">Membrane</keyword>